<evidence type="ECO:0000256" key="5">
    <source>
        <dbReference type="ARBA" id="ARBA00022840"/>
    </source>
</evidence>
<dbReference type="GO" id="GO:0008443">
    <property type="term" value="F:phosphofructokinase activity"/>
    <property type="evidence" value="ECO:0007669"/>
    <property type="project" value="TreeGrafter"/>
</dbReference>
<keyword evidence="3" id="KW-0547">Nucleotide-binding</keyword>
<dbReference type="GO" id="GO:0005829">
    <property type="term" value="C:cytosol"/>
    <property type="evidence" value="ECO:0007669"/>
    <property type="project" value="TreeGrafter"/>
</dbReference>
<dbReference type="InterPro" id="IPR002139">
    <property type="entry name" value="Ribo/fructo_kinase"/>
</dbReference>
<dbReference type="InterPro" id="IPR011611">
    <property type="entry name" value="PfkB_dom"/>
</dbReference>
<evidence type="ECO:0000313" key="8">
    <source>
        <dbReference type="EMBL" id="WCE46474.1"/>
    </source>
</evidence>
<evidence type="ECO:0000256" key="1">
    <source>
        <dbReference type="ARBA" id="ARBA00010688"/>
    </source>
</evidence>
<dbReference type="InterPro" id="IPR017583">
    <property type="entry name" value="Tagatose/fructose_Pkinase"/>
</dbReference>
<reference evidence="8" key="1">
    <citation type="submission" date="2023-01" db="EMBL/GenBank/DDBJ databases">
        <title>Comparative Genomic Analysis of the Clinically-Derived Winkia Strain NY0527 Provides Evidence into the Taxonomic Reassignment of Winkia neuii and Characterizes Their Virulence Traits.</title>
        <authorList>
            <person name="Cai X."/>
            <person name="Peng Y."/>
            <person name="Li M."/>
            <person name="Qiu Y."/>
            <person name="Wang Y."/>
            <person name="Xu L."/>
            <person name="Hou Q."/>
        </authorList>
    </citation>
    <scope>NUCLEOTIDE SEQUENCE</scope>
    <source>
        <strain evidence="8">NY0527</strain>
    </source>
</reference>
<dbReference type="PIRSF" id="PIRSF000535">
    <property type="entry name" value="1PFK/6PFK/LacC"/>
    <property type="match status" value="1"/>
</dbReference>
<dbReference type="EMBL" id="CP116394">
    <property type="protein sequence ID" value="WCE46474.1"/>
    <property type="molecule type" value="Genomic_DNA"/>
</dbReference>
<dbReference type="PANTHER" id="PTHR46566">
    <property type="entry name" value="1-PHOSPHOFRUCTOKINASE-RELATED"/>
    <property type="match status" value="1"/>
</dbReference>
<sequence>MILTLTANPALDVTYRVEHLQVGSSYRVAPTVAAGGKGINVARVAARLGHRVATTGPLGGANGNRIRRLLQDDAVEQRFVPSAAPTRQTVNITSDGDATIFNEAGADQPDSLWQTLACQLRDEGAQVVTICGSFPPHTPAGVLRMLVEAAKEGGSLVVVDTSGPLLLEAANAGADLLKPNEAELAAATGAGEVAAGAARLLQLGAQMVVCSLGAKGVAAFTAHMQVSQPPATRVHGNPTGAGDSLVASLASQMEEAGQLPQSKDELSCWLRKASALAAATVAAPTAGAFDPALYQKLLEE</sequence>
<dbReference type="PANTHER" id="PTHR46566:SF5">
    <property type="entry name" value="1-PHOSPHOFRUCTOKINASE"/>
    <property type="match status" value="1"/>
</dbReference>
<evidence type="ECO:0000256" key="4">
    <source>
        <dbReference type="ARBA" id="ARBA00022777"/>
    </source>
</evidence>
<evidence type="ECO:0000313" key="9">
    <source>
        <dbReference type="Proteomes" id="UP001211044"/>
    </source>
</evidence>
<dbReference type="SUPFAM" id="SSF53613">
    <property type="entry name" value="Ribokinase-like"/>
    <property type="match status" value="1"/>
</dbReference>
<keyword evidence="5" id="KW-0067">ATP-binding</keyword>
<dbReference type="KEGG" id="wne:PIG85_02165"/>
<dbReference type="Proteomes" id="UP001211044">
    <property type="component" value="Chromosome"/>
</dbReference>
<accession>A0AB38XQD3</accession>
<name>A0AB38XQD3_9ACTO</name>
<organism evidence="8 9">
    <name type="scientific">Winkia neuii subsp. anitrata</name>
    <dbReference type="NCBI Taxonomy" id="29318"/>
    <lineage>
        <taxon>Bacteria</taxon>
        <taxon>Bacillati</taxon>
        <taxon>Actinomycetota</taxon>
        <taxon>Actinomycetes</taxon>
        <taxon>Actinomycetales</taxon>
        <taxon>Actinomycetaceae</taxon>
        <taxon>Winkia</taxon>
    </lineage>
</organism>
<feature type="domain" description="Carbohydrate kinase PfkB" evidence="7">
    <location>
        <begin position="26"/>
        <end position="288"/>
    </location>
</feature>
<evidence type="ECO:0000256" key="3">
    <source>
        <dbReference type="ARBA" id="ARBA00022741"/>
    </source>
</evidence>
<dbReference type="Pfam" id="PF00294">
    <property type="entry name" value="PfkB"/>
    <property type="match status" value="1"/>
</dbReference>
<keyword evidence="4 8" id="KW-0418">Kinase</keyword>
<dbReference type="Gene3D" id="3.40.1190.20">
    <property type="match status" value="1"/>
</dbReference>
<keyword evidence="2 6" id="KW-0808">Transferase</keyword>
<dbReference type="InterPro" id="IPR029056">
    <property type="entry name" value="Ribokinase-like"/>
</dbReference>
<comment type="similarity">
    <text evidence="1">Belongs to the carbohydrate kinase PfkB family.</text>
</comment>
<evidence type="ECO:0000259" key="7">
    <source>
        <dbReference type="Pfam" id="PF00294"/>
    </source>
</evidence>
<evidence type="ECO:0000256" key="2">
    <source>
        <dbReference type="ARBA" id="ARBA00022679"/>
    </source>
</evidence>
<evidence type="ECO:0000256" key="6">
    <source>
        <dbReference type="PIRNR" id="PIRNR000535"/>
    </source>
</evidence>
<dbReference type="NCBIfam" id="TIGR03168">
    <property type="entry name" value="1-PFK"/>
    <property type="match status" value="1"/>
</dbReference>
<dbReference type="RefSeq" id="WP_004806457.1">
    <property type="nucleotide sequence ID" value="NZ_CP116394.1"/>
</dbReference>
<proteinExistence type="inferred from homology"/>
<protein>
    <submittedName>
        <fullName evidence="8">Hexose kinase</fullName>
        <ecNumber evidence="8">2.7.1.-</ecNumber>
    </submittedName>
</protein>
<dbReference type="EC" id="2.7.1.-" evidence="8"/>
<dbReference type="PRINTS" id="PR00990">
    <property type="entry name" value="RIBOKINASE"/>
</dbReference>
<dbReference type="AlphaFoldDB" id="A0AB38XQD3"/>
<dbReference type="GO" id="GO:0005524">
    <property type="term" value="F:ATP binding"/>
    <property type="evidence" value="ECO:0007669"/>
    <property type="project" value="UniProtKB-KW"/>
</dbReference>
<gene>
    <name evidence="8" type="ORF">PIG85_02165</name>
</gene>